<evidence type="ECO:0000313" key="1">
    <source>
        <dbReference type="EMBL" id="KFN11254.1"/>
    </source>
</evidence>
<proteinExistence type="predicted"/>
<evidence type="ECO:0000313" key="2">
    <source>
        <dbReference type="Proteomes" id="UP000029278"/>
    </source>
</evidence>
<dbReference type="Proteomes" id="UP000029278">
    <property type="component" value="Unassembled WGS sequence"/>
</dbReference>
<dbReference type="HOGENOM" id="CLU_1747821_0_0_9"/>
<gene>
    <name evidence="1" type="ORF">DJ90_2400</name>
</gene>
<dbReference type="OrthoDB" id="2607182at2"/>
<keyword evidence="2" id="KW-1185">Reference proteome</keyword>
<organism evidence="1 2">
    <name type="scientific">Paenibacillus macerans</name>
    <name type="common">Bacillus macerans</name>
    <dbReference type="NCBI Taxonomy" id="44252"/>
    <lineage>
        <taxon>Bacteria</taxon>
        <taxon>Bacillati</taxon>
        <taxon>Bacillota</taxon>
        <taxon>Bacilli</taxon>
        <taxon>Bacillales</taxon>
        <taxon>Paenibacillaceae</taxon>
        <taxon>Paenibacillus</taxon>
    </lineage>
</organism>
<accession>A0A090ZIT2</accession>
<dbReference type="GeneID" id="77012042"/>
<dbReference type="AlphaFoldDB" id="A0A090ZIT2"/>
<comment type="caution">
    <text evidence="1">The sequence shown here is derived from an EMBL/GenBank/DDBJ whole genome shotgun (WGS) entry which is preliminary data.</text>
</comment>
<name>A0A090ZIT2_PAEMA</name>
<reference evidence="1 2" key="1">
    <citation type="submission" date="2014-04" db="EMBL/GenBank/DDBJ databases">
        <authorList>
            <person name="Bishop-Lilly K.A."/>
            <person name="Broomall S.M."/>
            <person name="Chain P.S."/>
            <person name="Chertkov O."/>
            <person name="Coyne S.R."/>
            <person name="Daligault H.E."/>
            <person name="Davenport K.W."/>
            <person name="Erkkila T."/>
            <person name="Frey K.G."/>
            <person name="Gibbons H.S."/>
            <person name="Gu W."/>
            <person name="Jaissle J."/>
            <person name="Johnson S.L."/>
            <person name="Koroleva G.I."/>
            <person name="Ladner J.T."/>
            <person name="Lo C.-C."/>
            <person name="Minogue T.D."/>
            <person name="Munk C."/>
            <person name="Palacios G.F."/>
            <person name="Redden C.L."/>
            <person name="Rosenzweig C.N."/>
            <person name="Scholz M.B."/>
            <person name="Teshima H."/>
            <person name="Xu Y."/>
        </authorList>
    </citation>
    <scope>NUCLEOTIDE SEQUENCE [LARGE SCALE GENOMIC DNA]</scope>
    <source>
        <strain evidence="1 2">8244</strain>
    </source>
</reference>
<dbReference type="EMBL" id="JMQA01000012">
    <property type="protein sequence ID" value="KFN11254.1"/>
    <property type="molecule type" value="Genomic_DNA"/>
</dbReference>
<protein>
    <submittedName>
        <fullName evidence="1">Uncharacterized protein</fullName>
    </submittedName>
</protein>
<dbReference type="RefSeq" id="WP_036620645.1">
    <property type="nucleotide sequence ID" value="NZ_BGML01000005.1"/>
</dbReference>
<dbReference type="PATRIC" id="fig|44252.3.peg.748"/>
<sequence>MTKHIQAYFRTEDQVEGARIGLLSYAPNQVEAGHTDDRTGEDNKLLVQLLPVPNGSMNSGGTVGLPLPGTLRGGQSALPVFAFGDRGAGDALNGEHSEAVAGEREMDPARNVVNTGDGPEGWKYVLSAAVKDEDYDRIVQKLRAHGAYIPIG</sequence>